<proteinExistence type="predicted"/>
<accession>A0ABM7X2U4</accession>
<dbReference type="SUPFAM" id="SSF69572">
    <property type="entry name" value="Activating enzymes of the ubiquitin-like proteins"/>
    <property type="match status" value="1"/>
</dbReference>
<protein>
    <recommendedName>
        <fullName evidence="1">THIF-type NAD/FAD binding fold domain-containing protein</fullName>
    </recommendedName>
</protein>
<dbReference type="RefSeq" id="WP_248355415.1">
    <property type="nucleotide sequence ID" value="NZ_AP025591.1"/>
</dbReference>
<dbReference type="Gene3D" id="3.40.50.720">
    <property type="entry name" value="NAD(P)-binding Rossmann-like Domain"/>
    <property type="match status" value="1"/>
</dbReference>
<dbReference type="InterPro" id="IPR035985">
    <property type="entry name" value="Ubiquitin-activating_enz"/>
</dbReference>
<dbReference type="InterPro" id="IPR000594">
    <property type="entry name" value="ThiF_NAD_FAD-bd"/>
</dbReference>
<organism evidence="2 3">
    <name type="scientific">Anaeromyxobacter oryzae</name>
    <dbReference type="NCBI Taxonomy" id="2918170"/>
    <lineage>
        <taxon>Bacteria</taxon>
        <taxon>Pseudomonadati</taxon>
        <taxon>Myxococcota</taxon>
        <taxon>Myxococcia</taxon>
        <taxon>Myxococcales</taxon>
        <taxon>Cystobacterineae</taxon>
        <taxon>Anaeromyxobacteraceae</taxon>
        <taxon>Anaeromyxobacter</taxon>
    </lineage>
</organism>
<dbReference type="EMBL" id="AP025591">
    <property type="protein sequence ID" value="BDG06107.1"/>
    <property type="molecule type" value="Genomic_DNA"/>
</dbReference>
<evidence type="ECO:0000313" key="3">
    <source>
        <dbReference type="Proteomes" id="UP001162891"/>
    </source>
</evidence>
<name>A0ABM7X2U4_9BACT</name>
<feature type="domain" description="THIF-type NAD/FAD binding fold" evidence="1">
    <location>
        <begin position="11"/>
        <end position="109"/>
    </location>
</feature>
<dbReference type="PANTHER" id="PTHR10953:SF102">
    <property type="entry name" value="ADENYLYLTRANSFERASE AND SULFURTRANSFERASE MOCS3"/>
    <property type="match status" value="1"/>
</dbReference>
<dbReference type="Pfam" id="PF00899">
    <property type="entry name" value="ThiF"/>
    <property type="match status" value="1"/>
</dbReference>
<dbReference type="InterPro" id="IPR045886">
    <property type="entry name" value="ThiF/MoeB/HesA"/>
</dbReference>
<evidence type="ECO:0000259" key="1">
    <source>
        <dbReference type="Pfam" id="PF00899"/>
    </source>
</evidence>
<sequence length="228" mass="22883">MSLTDAEAARFARQLLLPGLGEAGQQRIRDARIHVVGAGATGGPALLHLARAGVGTIYVDDGADVASGDAAAWLYAPDDAGRPRMFTAIAALRDASPLVEVRAHATGADVTATLVCAPSEAVARTAAERARLAGLPHVVVLGDGDGGEVVSIPSGAPCLGCASRPGARVPPRAGTAAALGTLGALELLLLVGRLGPGAATGRRITLVDGWPAVQPTARTPGCDCHNVY</sequence>
<evidence type="ECO:0000313" key="2">
    <source>
        <dbReference type="EMBL" id="BDG06107.1"/>
    </source>
</evidence>
<dbReference type="PANTHER" id="PTHR10953">
    <property type="entry name" value="UBIQUITIN-ACTIVATING ENZYME E1"/>
    <property type="match status" value="1"/>
</dbReference>
<reference evidence="3" key="1">
    <citation type="journal article" date="2022" name="Int. J. Syst. Evol. Microbiol.">
        <title>Anaeromyxobacter oryzae sp. nov., Anaeromyxobacter diazotrophicus sp. nov. and Anaeromyxobacter paludicola sp. nov., isolated from paddy soils.</title>
        <authorList>
            <person name="Itoh H."/>
            <person name="Xu Z."/>
            <person name="Mise K."/>
            <person name="Masuda Y."/>
            <person name="Ushijima N."/>
            <person name="Hayakawa C."/>
            <person name="Shiratori Y."/>
            <person name="Senoo K."/>
        </authorList>
    </citation>
    <scope>NUCLEOTIDE SEQUENCE [LARGE SCALE GENOMIC DNA]</scope>
    <source>
        <strain evidence="3">Red232</strain>
    </source>
</reference>
<gene>
    <name evidence="2" type="ORF">AMOR_51030</name>
</gene>
<keyword evidence="3" id="KW-1185">Reference proteome</keyword>
<dbReference type="Proteomes" id="UP001162891">
    <property type="component" value="Chromosome"/>
</dbReference>